<dbReference type="InParanoid" id="C0NBB7"/>
<dbReference type="RefSeq" id="XP_045291438.1">
    <property type="nucleotide sequence ID" value="XM_045427463.1"/>
</dbReference>
<sequence>MKMNPPLPPCYWQQEQALEAGHRFLPHDAGEWTTSTIIMPTPLGLFEKVMVPSVRKKVYYQRQQIRAGVVTPEEAGALIPRFDLRLAAVKEEYRACVIS</sequence>
<protein>
    <submittedName>
        <fullName evidence="1">Uncharacterized protein</fullName>
    </submittedName>
</protein>
<evidence type="ECO:0000313" key="1">
    <source>
        <dbReference type="EMBL" id="EEH10958.1"/>
    </source>
</evidence>
<dbReference type="EMBL" id="GG663363">
    <property type="protein sequence ID" value="EEH10958.1"/>
    <property type="molecule type" value="Genomic_DNA"/>
</dbReference>
<dbReference type="AlphaFoldDB" id="C0NBB7"/>
<reference evidence="1" key="1">
    <citation type="submission" date="2009-02" db="EMBL/GenBank/DDBJ databases">
        <title>The Genome Sequence of Ajellomyces capsulatus strain G186AR.</title>
        <authorList>
            <consortium name="The Broad Institute Genome Sequencing Platform"/>
            <person name="Champion M."/>
            <person name="Cuomo C."/>
            <person name="Ma L.-J."/>
            <person name="Henn M.R."/>
            <person name="Sil A."/>
            <person name="Goldman B."/>
            <person name="Young S.K."/>
            <person name="Kodira C.D."/>
            <person name="Zeng Q."/>
            <person name="Koehrsen M."/>
            <person name="Alvarado L."/>
            <person name="Berlin A."/>
            <person name="Borenstein D."/>
            <person name="Chen Z."/>
            <person name="Engels R."/>
            <person name="Freedman E."/>
            <person name="Gellesch M."/>
            <person name="Goldberg J."/>
            <person name="Griggs A."/>
            <person name="Gujja S."/>
            <person name="Heiman D."/>
            <person name="Hepburn T."/>
            <person name="Howarth C."/>
            <person name="Jen D."/>
            <person name="Larson L."/>
            <person name="Lewis B."/>
            <person name="Mehta T."/>
            <person name="Park D."/>
            <person name="Pearson M."/>
            <person name="Roberts A."/>
            <person name="Saif S."/>
            <person name="Shea T."/>
            <person name="Shenoy N."/>
            <person name="Sisk P."/>
            <person name="Stolte C."/>
            <person name="Sykes S."/>
            <person name="Walk T."/>
            <person name="White J."/>
            <person name="Yandava C."/>
            <person name="Klein B."/>
            <person name="McEwen J.G."/>
            <person name="Puccia R."/>
            <person name="Goldman G.H."/>
            <person name="Felipe M.S."/>
            <person name="Nino-Vega G."/>
            <person name="San-Blas G."/>
            <person name="Taylor J."/>
            <person name="Mendoza L."/>
            <person name="Galagan J."/>
            <person name="Nusbaum C."/>
            <person name="Birren B."/>
        </authorList>
    </citation>
    <scope>NUCLEOTIDE SEQUENCE</scope>
    <source>
        <strain evidence="1">G186AR</strain>
    </source>
</reference>
<evidence type="ECO:0000313" key="2">
    <source>
        <dbReference type="Proteomes" id="UP000001631"/>
    </source>
</evidence>
<keyword evidence="2" id="KW-1185">Reference proteome</keyword>
<gene>
    <name evidence="1" type="ORF">HCBG_00413</name>
</gene>
<dbReference type="Proteomes" id="UP000001631">
    <property type="component" value="Unassembled WGS sequence"/>
</dbReference>
<accession>C0NBB7</accession>
<proteinExistence type="predicted"/>
<dbReference type="HOGENOM" id="CLU_2319670_0_0_1"/>
<name>C0NBB7_AJECG</name>
<organism evidence="1 2">
    <name type="scientific">Ajellomyces capsulatus (strain G186AR / H82 / ATCC MYA-2454 / RMSCC 2432)</name>
    <name type="common">Darling's disease fungus</name>
    <name type="synonym">Histoplasma capsulatum</name>
    <dbReference type="NCBI Taxonomy" id="447093"/>
    <lineage>
        <taxon>Eukaryota</taxon>
        <taxon>Fungi</taxon>
        <taxon>Dikarya</taxon>
        <taxon>Ascomycota</taxon>
        <taxon>Pezizomycotina</taxon>
        <taxon>Eurotiomycetes</taxon>
        <taxon>Eurotiomycetidae</taxon>
        <taxon>Onygenales</taxon>
        <taxon>Ajellomycetaceae</taxon>
        <taxon>Histoplasma</taxon>
    </lineage>
</organism>
<dbReference type="GeneID" id="69033430"/>